<proteinExistence type="predicted"/>
<evidence type="ECO:0000313" key="2">
    <source>
        <dbReference type="EMBL" id="NYS25519.1"/>
    </source>
</evidence>
<evidence type="ECO:0000256" key="1">
    <source>
        <dbReference type="SAM" id="MobiDB-lite"/>
    </source>
</evidence>
<protein>
    <submittedName>
        <fullName evidence="2">Uncharacterized protein</fullName>
    </submittedName>
</protein>
<keyword evidence="3" id="KW-1185">Reference proteome</keyword>
<dbReference type="EMBL" id="JACBXS010000021">
    <property type="protein sequence ID" value="NYS25519.1"/>
    <property type="molecule type" value="Genomic_DNA"/>
</dbReference>
<name>A0A7Z0KYN3_9RHOB</name>
<comment type="caution">
    <text evidence="2">The sequence shown here is derived from an EMBL/GenBank/DDBJ whole genome shotgun (WGS) entry which is preliminary data.</text>
</comment>
<dbReference type="AlphaFoldDB" id="A0A7Z0KYN3"/>
<organism evidence="2 3">
    <name type="scientific">Rhabdonatronobacter sediminivivens</name>
    <dbReference type="NCBI Taxonomy" id="2743469"/>
    <lineage>
        <taxon>Bacteria</taxon>
        <taxon>Pseudomonadati</taxon>
        <taxon>Pseudomonadota</taxon>
        <taxon>Alphaproteobacteria</taxon>
        <taxon>Rhodobacterales</taxon>
        <taxon>Paracoccaceae</taxon>
        <taxon>Rhabdonatronobacter</taxon>
    </lineage>
</organism>
<accession>A0A7Z0KYN3</accession>
<sequence>MLDDVHATSPVKESSMIEHGSGSVRQEMRNITHMDVPPGMSRSMLNFLG</sequence>
<feature type="region of interest" description="Disordered" evidence="1">
    <location>
        <begin position="1"/>
        <end position="24"/>
    </location>
</feature>
<dbReference type="Proteomes" id="UP000529417">
    <property type="component" value="Unassembled WGS sequence"/>
</dbReference>
<gene>
    <name evidence="2" type="ORF">HUK65_10995</name>
</gene>
<reference evidence="2 3" key="1">
    <citation type="journal article" date="2000" name="Arch. Microbiol.">
        <title>Rhodobaca bogoriensis gen. nov. and sp. nov., an alkaliphilic purple nonsulfur bacterium from African Rift Valley soda lakes.</title>
        <authorList>
            <person name="Milford A.D."/>
            <person name="Achenbach L.A."/>
            <person name="Jung D.O."/>
            <person name="Madigan M.T."/>
        </authorList>
    </citation>
    <scope>NUCLEOTIDE SEQUENCE [LARGE SCALE GENOMIC DNA]</scope>
    <source>
        <strain evidence="2 3">2376</strain>
    </source>
</reference>
<evidence type="ECO:0000313" key="3">
    <source>
        <dbReference type="Proteomes" id="UP000529417"/>
    </source>
</evidence>